<protein>
    <recommendedName>
        <fullName evidence="4">Cnl2/NKP2 family protein</fullName>
    </recommendedName>
</protein>
<evidence type="ECO:0000313" key="3">
    <source>
        <dbReference type="Proteomes" id="UP000053259"/>
    </source>
</evidence>
<dbReference type="GO" id="GO:0031511">
    <property type="term" value="C:Mis6-Sim4 complex"/>
    <property type="evidence" value="ECO:0007669"/>
    <property type="project" value="TreeGrafter"/>
</dbReference>
<dbReference type="OrthoDB" id="2311687at2759"/>
<evidence type="ECO:0000313" key="2">
    <source>
        <dbReference type="EMBL" id="KIW06447.1"/>
    </source>
</evidence>
<dbReference type="PANTHER" id="PTHR28064:SF1">
    <property type="entry name" value="INNER KINETOCHORE SUBUNIT NKP2"/>
    <property type="match status" value="1"/>
</dbReference>
<reference evidence="2 3" key="1">
    <citation type="submission" date="2015-01" db="EMBL/GenBank/DDBJ databases">
        <title>The Genome Sequence of Ochroconis gallopava CBS43764.</title>
        <authorList>
            <consortium name="The Broad Institute Genomics Platform"/>
            <person name="Cuomo C."/>
            <person name="de Hoog S."/>
            <person name="Gorbushina A."/>
            <person name="Stielow B."/>
            <person name="Teixiera M."/>
            <person name="Abouelleil A."/>
            <person name="Chapman S.B."/>
            <person name="Priest M."/>
            <person name="Young S.K."/>
            <person name="Wortman J."/>
            <person name="Nusbaum C."/>
            <person name="Birren B."/>
        </authorList>
    </citation>
    <scope>NUCLEOTIDE SEQUENCE [LARGE SCALE GENOMIC DNA]</scope>
    <source>
        <strain evidence="2 3">CBS 43764</strain>
    </source>
</reference>
<proteinExistence type="predicted"/>
<gene>
    <name evidence="2" type="ORF">PV09_02891</name>
</gene>
<dbReference type="Pfam" id="PF09447">
    <property type="entry name" value="Cnl2_NKP2"/>
    <property type="match status" value="1"/>
</dbReference>
<keyword evidence="3" id="KW-1185">Reference proteome</keyword>
<dbReference type="RefSeq" id="XP_016216316.1">
    <property type="nucleotide sequence ID" value="XM_016356010.1"/>
</dbReference>
<dbReference type="GeneID" id="27310864"/>
<dbReference type="HOGENOM" id="CLU_077446_2_0_1"/>
<dbReference type="STRING" id="253628.A0A0D1Z0G2"/>
<keyword evidence="1" id="KW-0175">Coiled coil</keyword>
<name>A0A0D1Z0G2_9PEZI</name>
<accession>A0A0D1Z0G2</accession>
<evidence type="ECO:0008006" key="4">
    <source>
        <dbReference type="Google" id="ProtNLM"/>
    </source>
</evidence>
<sequence>MTVTESSLLSNFLLPPAPLSVSLSLQRFTELFPKSRQDDPAIQALYRELQKQRAQDIERVKQNISVEVKHGESQQRHIKRIRQARLKQAVGDDAVELAMEAKLFPEYANEQLREPFTVDSAVAEMHLAGKDLTEEIVDLENEIKATLASLQTTVGNLSDLRYGRFSKTPGSSDQDLSTEVAEGLRRIQQLCADPSTE</sequence>
<dbReference type="PANTHER" id="PTHR28064">
    <property type="entry name" value="INNER KINETOCHORE SUBUNIT NKP2"/>
    <property type="match status" value="1"/>
</dbReference>
<dbReference type="AlphaFoldDB" id="A0A0D1Z0G2"/>
<dbReference type="InParanoid" id="A0A0D1Z0G2"/>
<evidence type="ECO:0000256" key="1">
    <source>
        <dbReference type="SAM" id="Coils"/>
    </source>
</evidence>
<dbReference type="EMBL" id="KN847535">
    <property type="protein sequence ID" value="KIW06447.1"/>
    <property type="molecule type" value="Genomic_DNA"/>
</dbReference>
<dbReference type="VEuPathDB" id="FungiDB:PV09_02891"/>
<dbReference type="Proteomes" id="UP000053259">
    <property type="component" value="Unassembled WGS sequence"/>
</dbReference>
<dbReference type="InterPro" id="IPR018565">
    <property type="entry name" value="Nkp2/Cnl2"/>
</dbReference>
<organism evidence="2 3">
    <name type="scientific">Verruconis gallopava</name>
    <dbReference type="NCBI Taxonomy" id="253628"/>
    <lineage>
        <taxon>Eukaryota</taxon>
        <taxon>Fungi</taxon>
        <taxon>Dikarya</taxon>
        <taxon>Ascomycota</taxon>
        <taxon>Pezizomycotina</taxon>
        <taxon>Dothideomycetes</taxon>
        <taxon>Pleosporomycetidae</taxon>
        <taxon>Venturiales</taxon>
        <taxon>Sympoventuriaceae</taxon>
        <taxon>Verruconis</taxon>
    </lineage>
</organism>
<dbReference type="GO" id="GO:0007059">
    <property type="term" value="P:chromosome segregation"/>
    <property type="evidence" value="ECO:0007669"/>
    <property type="project" value="TreeGrafter"/>
</dbReference>
<feature type="coiled-coil region" evidence="1">
    <location>
        <begin position="122"/>
        <end position="149"/>
    </location>
</feature>